<comment type="caution">
    <text evidence="1">The sequence shown here is derived from an EMBL/GenBank/DDBJ whole genome shotgun (WGS) entry which is preliminary data.</text>
</comment>
<dbReference type="EMBL" id="JBFOLJ010000004">
    <property type="protein sequence ID" value="KAL2545431.1"/>
    <property type="molecule type" value="Genomic_DNA"/>
</dbReference>
<sequence>MSEDNDLSCDGYNCRIEAVSRVRRIPFEEAYFKTHFVPCGILDLFSILEIENTFMNLSTSAFLFPKKIISFRGDESSYNFMANETLSGVNSINANEGAKLGEYGNWSAGSPWSKFRDQFGYAKWSGC</sequence>
<dbReference type="Proteomes" id="UP001604277">
    <property type="component" value="Unassembled WGS sequence"/>
</dbReference>
<evidence type="ECO:0000313" key="1">
    <source>
        <dbReference type="EMBL" id="KAL2545431.1"/>
    </source>
</evidence>
<reference evidence="2" key="1">
    <citation type="submission" date="2024-07" db="EMBL/GenBank/DDBJ databases">
        <title>Two chromosome-level genome assemblies of Korean endemic species Abeliophyllum distichum and Forsythia ovata (Oleaceae).</title>
        <authorList>
            <person name="Jang H."/>
        </authorList>
    </citation>
    <scope>NUCLEOTIDE SEQUENCE [LARGE SCALE GENOMIC DNA]</scope>
</reference>
<proteinExistence type="predicted"/>
<name>A0ABD1W6Y8_9LAMI</name>
<dbReference type="AlphaFoldDB" id="A0ABD1W6Y8"/>
<organism evidence="1 2">
    <name type="scientific">Forsythia ovata</name>
    <dbReference type="NCBI Taxonomy" id="205694"/>
    <lineage>
        <taxon>Eukaryota</taxon>
        <taxon>Viridiplantae</taxon>
        <taxon>Streptophyta</taxon>
        <taxon>Embryophyta</taxon>
        <taxon>Tracheophyta</taxon>
        <taxon>Spermatophyta</taxon>
        <taxon>Magnoliopsida</taxon>
        <taxon>eudicotyledons</taxon>
        <taxon>Gunneridae</taxon>
        <taxon>Pentapetalae</taxon>
        <taxon>asterids</taxon>
        <taxon>lamiids</taxon>
        <taxon>Lamiales</taxon>
        <taxon>Oleaceae</taxon>
        <taxon>Forsythieae</taxon>
        <taxon>Forsythia</taxon>
    </lineage>
</organism>
<evidence type="ECO:0000313" key="2">
    <source>
        <dbReference type="Proteomes" id="UP001604277"/>
    </source>
</evidence>
<accession>A0ABD1W6Y8</accession>
<gene>
    <name evidence="1" type="ORF">Fot_14664</name>
</gene>
<protein>
    <submittedName>
        <fullName evidence="1">Uncharacterized protein</fullName>
    </submittedName>
</protein>
<keyword evidence="2" id="KW-1185">Reference proteome</keyword>